<dbReference type="Proteomes" id="UP001058003">
    <property type="component" value="Chromosome"/>
</dbReference>
<dbReference type="OrthoDB" id="3541837at2"/>
<dbReference type="RefSeq" id="WP_033363789.1">
    <property type="nucleotide sequence ID" value="NZ_CP073767.1"/>
</dbReference>
<dbReference type="EMBL" id="CP073767">
    <property type="protein sequence ID" value="UWZ52529.1"/>
    <property type="molecule type" value="Genomic_DNA"/>
</dbReference>
<organism evidence="1 2">
    <name type="scientific">Dactylosporangium aurantiacum</name>
    <dbReference type="NCBI Taxonomy" id="35754"/>
    <lineage>
        <taxon>Bacteria</taxon>
        <taxon>Bacillati</taxon>
        <taxon>Actinomycetota</taxon>
        <taxon>Actinomycetes</taxon>
        <taxon>Micromonosporales</taxon>
        <taxon>Micromonosporaceae</taxon>
        <taxon>Dactylosporangium</taxon>
    </lineage>
</organism>
<name>A0A9Q9I9V6_9ACTN</name>
<accession>A0A9Q9I9V6</accession>
<evidence type="ECO:0000313" key="1">
    <source>
        <dbReference type="EMBL" id="UWZ52529.1"/>
    </source>
</evidence>
<evidence type="ECO:0008006" key="3">
    <source>
        <dbReference type="Google" id="ProtNLM"/>
    </source>
</evidence>
<evidence type="ECO:0000313" key="2">
    <source>
        <dbReference type="Proteomes" id="UP001058003"/>
    </source>
</evidence>
<protein>
    <recommendedName>
        <fullName evidence="3">Ribbon-helix-helix protein CopG domain-containing protein</fullName>
    </recommendedName>
</protein>
<reference evidence="1" key="1">
    <citation type="submission" date="2021-04" db="EMBL/GenBank/DDBJ databases">
        <title>Dactylosporangium aurantiacum NRRL B-8018 full assembly.</title>
        <authorList>
            <person name="Hartkoorn R.C."/>
            <person name="Beaudoing E."/>
            <person name="Hot D."/>
        </authorList>
    </citation>
    <scope>NUCLEOTIDE SEQUENCE</scope>
    <source>
        <strain evidence="1">NRRL B-8018</strain>
    </source>
</reference>
<dbReference type="KEGG" id="daur:Daura_38700"/>
<dbReference type="AlphaFoldDB" id="A0A9Q9I9V6"/>
<proteinExistence type="predicted"/>
<gene>
    <name evidence="1" type="ORF">Daura_38700</name>
</gene>
<sequence length="64" mass="6693">MATPIPECIPSRRGAGGTTQLVVQLPDDLVRYIDAEVAAGTATSRAGVVSRALEGERRQREAGA</sequence>
<keyword evidence="2" id="KW-1185">Reference proteome</keyword>